<accession>A0A6A6UR61</accession>
<dbReference type="OrthoDB" id="2122304at2759"/>
<dbReference type="Proteomes" id="UP000799302">
    <property type="component" value="Unassembled WGS sequence"/>
</dbReference>
<evidence type="ECO:0000256" key="3">
    <source>
        <dbReference type="ARBA" id="ARBA00022989"/>
    </source>
</evidence>
<dbReference type="SUPFAM" id="SSF161084">
    <property type="entry name" value="MAPEG domain-like"/>
    <property type="match status" value="1"/>
</dbReference>
<dbReference type="InterPro" id="IPR001129">
    <property type="entry name" value="Membr-assoc_MAPEG"/>
</dbReference>
<keyword evidence="7" id="KW-1185">Reference proteome</keyword>
<evidence type="ECO:0000313" key="7">
    <source>
        <dbReference type="Proteomes" id="UP000799302"/>
    </source>
</evidence>
<dbReference type="EMBL" id="MU004231">
    <property type="protein sequence ID" value="KAF2673943.1"/>
    <property type="molecule type" value="Genomic_DNA"/>
</dbReference>
<protein>
    <recommendedName>
        <fullName evidence="8">Membrane-associated proteins in eicosanoid and glutathione metabolism</fullName>
    </recommendedName>
</protein>
<evidence type="ECO:0000256" key="4">
    <source>
        <dbReference type="ARBA" id="ARBA00023136"/>
    </source>
</evidence>
<dbReference type="Pfam" id="PF01124">
    <property type="entry name" value="MAPEG"/>
    <property type="match status" value="1"/>
</dbReference>
<evidence type="ECO:0000313" key="6">
    <source>
        <dbReference type="EMBL" id="KAF2673943.1"/>
    </source>
</evidence>
<dbReference type="AlphaFoldDB" id="A0A6A6UR61"/>
<feature type="transmembrane region" description="Helical" evidence="5">
    <location>
        <begin position="132"/>
        <end position="150"/>
    </location>
</feature>
<keyword evidence="2 5" id="KW-0812">Transmembrane</keyword>
<keyword evidence="3 5" id="KW-1133">Transmembrane helix</keyword>
<evidence type="ECO:0000256" key="2">
    <source>
        <dbReference type="ARBA" id="ARBA00022692"/>
    </source>
</evidence>
<gene>
    <name evidence="6" type="ORF">BT63DRAFT_422050</name>
</gene>
<dbReference type="InterPro" id="IPR023352">
    <property type="entry name" value="MAPEG-like_dom_sf"/>
</dbReference>
<dbReference type="PANTHER" id="PTHR35371:SF2">
    <property type="entry name" value="MAPEG FAMILY PROTEIN"/>
    <property type="match status" value="1"/>
</dbReference>
<feature type="transmembrane region" description="Helical" evidence="5">
    <location>
        <begin position="6"/>
        <end position="24"/>
    </location>
</feature>
<proteinExistence type="predicted"/>
<reference evidence="6" key="1">
    <citation type="journal article" date="2020" name="Stud. Mycol.">
        <title>101 Dothideomycetes genomes: a test case for predicting lifestyles and emergence of pathogens.</title>
        <authorList>
            <person name="Haridas S."/>
            <person name="Albert R."/>
            <person name="Binder M."/>
            <person name="Bloem J."/>
            <person name="Labutti K."/>
            <person name="Salamov A."/>
            <person name="Andreopoulos B."/>
            <person name="Baker S."/>
            <person name="Barry K."/>
            <person name="Bills G."/>
            <person name="Bluhm B."/>
            <person name="Cannon C."/>
            <person name="Castanera R."/>
            <person name="Culley D."/>
            <person name="Daum C."/>
            <person name="Ezra D."/>
            <person name="Gonzalez J."/>
            <person name="Henrissat B."/>
            <person name="Kuo A."/>
            <person name="Liang C."/>
            <person name="Lipzen A."/>
            <person name="Lutzoni F."/>
            <person name="Magnuson J."/>
            <person name="Mondo S."/>
            <person name="Nolan M."/>
            <person name="Ohm R."/>
            <person name="Pangilinan J."/>
            <person name="Park H.-J."/>
            <person name="Ramirez L."/>
            <person name="Alfaro M."/>
            <person name="Sun H."/>
            <person name="Tritt A."/>
            <person name="Yoshinaga Y."/>
            <person name="Zwiers L.-H."/>
            <person name="Turgeon B."/>
            <person name="Goodwin S."/>
            <person name="Spatafora J."/>
            <person name="Crous P."/>
            <person name="Grigoriev I."/>
        </authorList>
    </citation>
    <scope>NUCLEOTIDE SEQUENCE</scope>
    <source>
        <strain evidence="6">CBS 115976</strain>
    </source>
</reference>
<dbReference type="Gene3D" id="1.20.120.550">
    <property type="entry name" value="Membrane associated eicosanoid/glutathione metabolism-like domain"/>
    <property type="match status" value="1"/>
</dbReference>
<evidence type="ECO:0000256" key="1">
    <source>
        <dbReference type="ARBA" id="ARBA00004370"/>
    </source>
</evidence>
<feature type="transmembrane region" description="Helical" evidence="5">
    <location>
        <begin position="99"/>
        <end position="120"/>
    </location>
</feature>
<dbReference type="PANTHER" id="PTHR35371">
    <property type="entry name" value="INNER MEMBRANE PROTEIN"/>
    <property type="match status" value="1"/>
</dbReference>
<sequence>MPLSPYYITAGFLTWNWFYAYGILSSRTIKQIYGIDHNASPRQDLNKYADAAIREGKLTREQVDMIQRCEGASANSVEGYTLFFGSVIFAMHSRVPMGVINGTCAIYTLARLAYGVVYVFVSDDRWSQFRGLFWWIGNLSCLSLLWRGAAKGTAQLRSG</sequence>
<organism evidence="6 7">
    <name type="scientific">Microthyrium microscopicum</name>
    <dbReference type="NCBI Taxonomy" id="703497"/>
    <lineage>
        <taxon>Eukaryota</taxon>
        <taxon>Fungi</taxon>
        <taxon>Dikarya</taxon>
        <taxon>Ascomycota</taxon>
        <taxon>Pezizomycotina</taxon>
        <taxon>Dothideomycetes</taxon>
        <taxon>Dothideomycetes incertae sedis</taxon>
        <taxon>Microthyriales</taxon>
        <taxon>Microthyriaceae</taxon>
        <taxon>Microthyrium</taxon>
    </lineage>
</organism>
<dbReference type="GO" id="GO:0016020">
    <property type="term" value="C:membrane"/>
    <property type="evidence" value="ECO:0007669"/>
    <property type="project" value="UniProtKB-SubCell"/>
</dbReference>
<name>A0A6A6UR61_9PEZI</name>
<evidence type="ECO:0000256" key="5">
    <source>
        <dbReference type="SAM" id="Phobius"/>
    </source>
</evidence>
<keyword evidence="4 5" id="KW-0472">Membrane</keyword>
<evidence type="ECO:0008006" key="8">
    <source>
        <dbReference type="Google" id="ProtNLM"/>
    </source>
</evidence>
<comment type="subcellular location">
    <subcellularLocation>
        <location evidence="1">Membrane</location>
    </subcellularLocation>
</comment>